<name>A0A370B9P0_9ACTN</name>
<evidence type="ECO:0000256" key="1">
    <source>
        <dbReference type="ARBA" id="ARBA00022676"/>
    </source>
</evidence>
<sequence length="426" mass="45879">MKICFVSRRYWPAVSGMSAYAENLLRALTSAGHETTLISQYRGDRQGRAVYGGGPPPPERVPDGVRLVALESRGEQAVGDGLPADFEADVTVLRDTIAGLHARRPFDVLHAQYGYPTGLAALEASELLGVPAVVSIQGGDGHWVGTCCTTHRSAMRRVLHDTSALLIGSSSFRDEVAARHRTSAERFTVVPGATDTALFRPAPGWRPGAVGDPPVLLYHGRIDARKGVLDLLEAVRLLIAEGRPLRLRVSGTGPDLDRLTRRARQRDLVDTVEVLGPTGYHDAPAVYRGGDVFVSPTWAEGFSNTILEAMASGLPVVSTDVVGVVDCVRDGHNGLLVPPRDPHALAEAIGRMLDDAPLRHRLVRTALRQVRSQWSWPVAARRINAVYEAVRGAWPAGTTSGGSSAVDGVEPTVDPHCRFRSEPHLL</sequence>
<evidence type="ECO:0000313" key="4">
    <source>
        <dbReference type="EMBL" id="RDG37099.1"/>
    </source>
</evidence>
<dbReference type="InterPro" id="IPR050194">
    <property type="entry name" value="Glycosyltransferase_grp1"/>
</dbReference>
<dbReference type="Proteomes" id="UP000253741">
    <property type="component" value="Unassembled WGS sequence"/>
</dbReference>
<gene>
    <name evidence="4" type="ORF">DVH02_16365</name>
</gene>
<dbReference type="EMBL" id="QQNA01000119">
    <property type="protein sequence ID" value="RDG37099.1"/>
    <property type="molecule type" value="Genomic_DNA"/>
</dbReference>
<evidence type="ECO:0000313" key="5">
    <source>
        <dbReference type="Proteomes" id="UP000253741"/>
    </source>
</evidence>
<dbReference type="GO" id="GO:1901137">
    <property type="term" value="P:carbohydrate derivative biosynthetic process"/>
    <property type="evidence" value="ECO:0007669"/>
    <property type="project" value="UniProtKB-ARBA"/>
</dbReference>
<comment type="caution">
    <text evidence="4">The sequence shown here is derived from an EMBL/GenBank/DDBJ whole genome shotgun (WGS) entry which is preliminary data.</text>
</comment>
<keyword evidence="5" id="KW-1185">Reference proteome</keyword>
<dbReference type="Pfam" id="PF13579">
    <property type="entry name" value="Glyco_trans_4_4"/>
    <property type="match status" value="1"/>
</dbReference>
<protein>
    <submittedName>
        <fullName evidence="4">Glycosyltransferase family 1 protein</fullName>
    </submittedName>
</protein>
<evidence type="ECO:0000259" key="3">
    <source>
        <dbReference type="Pfam" id="PF13579"/>
    </source>
</evidence>
<dbReference type="OrthoDB" id="509705at2"/>
<dbReference type="PANTHER" id="PTHR45947">
    <property type="entry name" value="SULFOQUINOVOSYL TRANSFERASE SQD2"/>
    <property type="match status" value="1"/>
</dbReference>
<evidence type="ECO:0000256" key="2">
    <source>
        <dbReference type="ARBA" id="ARBA00022679"/>
    </source>
</evidence>
<feature type="domain" description="Glycosyltransferase subfamily 4-like N-terminal" evidence="3">
    <location>
        <begin position="15"/>
        <end position="191"/>
    </location>
</feature>
<dbReference type="RefSeq" id="WP_114624557.1">
    <property type="nucleotide sequence ID" value="NZ_QQNA01000119.1"/>
</dbReference>
<dbReference type="Gene3D" id="3.40.50.2000">
    <property type="entry name" value="Glycogen Phosphorylase B"/>
    <property type="match status" value="2"/>
</dbReference>
<proteinExistence type="predicted"/>
<dbReference type="AlphaFoldDB" id="A0A370B9P0"/>
<keyword evidence="2 4" id="KW-0808">Transferase</keyword>
<dbReference type="Pfam" id="PF13692">
    <property type="entry name" value="Glyco_trans_1_4"/>
    <property type="match status" value="1"/>
</dbReference>
<dbReference type="PANTHER" id="PTHR45947:SF3">
    <property type="entry name" value="SULFOQUINOVOSYL TRANSFERASE SQD2"/>
    <property type="match status" value="1"/>
</dbReference>
<keyword evidence="1" id="KW-0328">Glycosyltransferase</keyword>
<organism evidence="4 5">
    <name type="scientific">Streptomyces corynorhini</name>
    <dbReference type="NCBI Taxonomy" id="2282652"/>
    <lineage>
        <taxon>Bacteria</taxon>
        <taxon>Bacillati</taxon>
        <taxon>Actinomycetota</taxon>
        <taxon>Actinomycetes</taxon>
        <taxon>Kitasatosporales</taxon>
        <taxon>Streptomycetaceae</taxon>
        <taxon>Streptomyces</taxon>
    </lineage>
</organism>
<dbReference type="GO" id="GO:0016757">
    <property type="term" value="F:glycosyltransferase activity"/>
    <property type="evidence" value="ECO:0007669"/>
    <property type="project" value="UniProtKB-KW"/>
</dbReference>
<dbReference type="CDD" id="cd03801">
    <property type="entry name" value="GT4_PimA-like"/>
    <property type="match status" value="1"/>
</dbReference>
<dbReference type="SUPFAM" id="SSF53756">
    <property type="entry name" value="UDP-Glycosyltransferase/glycogen phosphorylase"/>
    <property type="match status" value="1"/>
</dbReference>
<dbReference type="InterPro" id="IPR028098">
    <property type="entry name" value="Glyco_trans_4-like_N"/>
</dbReference>
<accession>A0A370B9P0</accession>
<reference evidence="4 5" key="1">
    <citation type="submission" date="2018-07" db="EMBL/GenBank/DDBJ databases">
        <title>Streptomyces species from bats.</title>
        <authorList>
            <person name="Dunlap C."/>
        </authorList>
    </citation>
    <scope>NUCLEOTIDE SEQUENCE [LARGE SCALE GENOMIC DNA]</scope>
    <source>
        <strain evidence="4 5">AC230</strain>
    </source>
</reference>